<dbReference type="PANTHER" id="PTHR45348">
    <property type="entry name" value="HYPOTHETICAL OXIDOREDUCTASE (EUROFUNG)"/>
    <property type="match status" value="1"/>
</dbReference>
<dbReference type="OrthoDB" id="48317at2759"/>
<dbReference type="Gene3D" id="3.40.50.720">
    <property type="entry name" value="NAD(P)-binding Rossmann-like Domain"/>
    <property type="match status" value="1"/>
</dbReference>
<evidence type="ECO:0000313" key="4">
    <source>
        <dbReference type="EMBL" id="ODM21236.1"/>
    </source>
</evidence>
<keyword evidence="5" id="KW-1185">Reference proteome</keyword>
<keyword evidence="2" id="KW-0560">Oxidoreductase</keyword>
<dbReference type="SUPFAM" id="SSF50129">
    <property type="entry name" value="GroES-like"/>
    <property type="match status" value="1"/>
</dbReference>
<comment type="caution">
    <text evidence="4">The sequence shown here is derived from an EMBL/GenBank/DDBJ whole genome shotgun (WGS) entry which is preliminary data.</text>
</comment>
<accession>A0A1E3BLG2</accession>
<dbReference type="InterPro" id="IPR013154">
    <property type="entry name" value="ADH-like_N"/>
</dbReference>
<gene>
    <name evidence="4" type="ORF">SI65_04289</name>
</gene>
<dbReference type="InterPro" id="IPR011032">
    <property type="entry name" value="GroES-like_sf"/>
</dbReference>
<dbReference type="AlphaFoldDB" id="A0A1E3BLG2"/>
<dbReference type="Proteomes" id="UP000094569">
    <property type="component" value="Unassembled WGS sequence"/>
</dbReference>
<dbReference type="InterPro" id="IPR047122">
    <property type="entry name" value="Trans-enoyl_RdTase-like"/>
</dbReference>
<organism evidence="4 5">
    <name type="scientific">Aspergillus cristatus</name>
    <name type="common">Chinese Fuzhuan brick tea-fermentation fungus</name>
    <name type="synonym">Eurotium cristatum</name>
    <dbReference type="NCBI Taxonomy" id="573508"/>
    <lineage>
        <taxon>Eukaryota</taxon>
        <taxon>Fungi</taxon>
        <taxon>Dikarya</taxon>
        <taxon>Ascomycota</taxon>
        <taxon>Pezizomycotina</taxon>
        <taxon>Eurotiomycetes</taxon>
        <taxon>Eurotiomycetidae</taxon>
        <taxon>Eurotiales</taxon>
        <taxon>Aspergillaceae</taxon>
        <taxon>Aspergillus</taxon>
        <taxon>Aspergillus subgen. Aspergillus</taxon>
    </lineage>
</organism>
<dbReference type="CDD" id="cd08249">
    <property type="entry name" value="enoyl_reductase_like"/>
    <property type="match status" value="1"/>
</dbReference>
<feature type="domain" description="Enoyl reductase (ER)" evidence="3">
    <location>
        <begin position="15"/>
        <end position="346"/>
    </location>
</feature>
<dbReference type="SUPFAM" id="SSF51735">
    <property type="entry name" value="NAD(P)-binding Rossmann-fold domains"/>
    <property type="match status" value="1"/>
</dbReference>
<name>A0A1E3BLG2_ASPCR</name>
<evidence type="ECO:0000313" key="5">
    <source>
        <dbReference type="Proteomes" id="UP000094569"/>
    </source>
</evidence>
<dbReference type="EMBL" id="JXNT01000003">
    <property type="protein sequence ID" value="ODM21236.1"/>
    <property type="molecule type" value="Genomic_DNA"/>
</dbReference>
<dbReference type="SMART" id="SM00829">
    <property type="entry name" value="PKS_ER"/>
    <property type="match status" value="1"/>
</dbReference>
<evidence type="ECO:0000256" key="2">
    <source>
        <dbReference type="ARBA" id="ARBA00023002"/>
    </source>
</evidence>
<dbReference type="InterPro" id="IPR013149">
    <property type="entry name" value="ADH-like_C"/>
</dbReference>
<comment type="similarity">
    <text evidence="1">Belongs to the zinc-containing alcohol dehydrogenase family.</text>
</comment>
<dbReference type="InterPro" id="IPR036291">
    <property type="entry name" value="NAD(P)-bd_dom_sf"/>
</dbReference>
<dbReference type="Pfam" id="PF00107">
    <property type="entry name" value="ADH_zinc_N"/>
    <property type="match status" value="1"/>
</dbReference>
<dbReference type="Gene3D" id="3.90.180.10">
    <property type="entry name" value="Medium-chain alcohol dehydrogenases, catalytic domain"/>
    <property type="match status" value="1"/>
</dbReference>
<evidence type="ECO:0000256" key="1">
    <source>
        <dbReference type="ARBA" id="ARBA00008072"/>
    </source>
</evidence>
<dbReference type="InterPro" id="IPR020843">
    <property type="entry name" value="ER"/>
</dbReference>
<dbReference type="Pfam" id="PF08240">
    <property type="entry name" value="ADH_N"/>
    <property type="match status" value="1"/>
</dbReference>
<reference evidence="4 5" key="1">
    <citation type="journal article" date="2016" name="BMC Genomics">
        <title>Comparative genomic and transcriptomic analyses of the Fuzhuan brick tea-fermentation fungus Aspergillus cristatus.</title>
        <authorList>
            <person name="Ge Y."/>
            <person name="Wang Y."/>
            <person name="Liu Y."/>
            <person name="Tan Y."/>
            <person name="Ren X."/>
            <person name="Zhang X."/>
            <person name="Hyde K.D."/>
            <person name="Liu Y."/>
            <person name="Liu Z."/>
        </authorList>
    </citation>
    <scope>NUCLEOTIDE SEQUENCE [LARGE SCALE GENOMIC DNA]</scope>
    <source>
        <strain evidence="4 5">GZAAS20.1005</strain>
    </source>
</reference>
<dbReference type="PANTHER" id="PTHR45348:SF2">
    <property type="entry name" value="ZINC-TYPE ALCOHOL DEHYDROGENASE-LIKE PROTEIN C2E1P3.01"/>
    <property type="match status" value="1"/>
</dbReference>
<dbReference type="STRING" id="573508.A0A1E3BLG2"/>
<proteinExistence type="inferred from homology"/>
<dbReference type="GO" id="GO:0016651">
    <property type="term" value="F:oxidoreductase activity, acting on NAD(P)H"/>
    <property type="evidence" value="ECO:0007669"/>
    <property type="project" value="InterPro"/>
</dbReference>
<sequence>MSVPTNSATWLLESGGRFVVQEAPFPSPGDDEILIQNKAVAINPMDWKIQAFGPHLPFPSHYPFILGSDIAGEVYEVGKNVTAFRKGDRVIGMTNWFLTNNTRDSAFQHYSIAKTSVVAPLSENISFEAGSVLPLALSTAAMGLYPAGRLGLPLPQTFKPSPISKIVLIWGGSSSTGSAAIQLAVASGATVIATAFEKNHEFVKSLGVTTVLDYRKDTTIYDLIKAVKETPGDFVGALDAIGEDTTWRACAEVIKGLGGGHVVSNLPTGFTDVPEGVGVVGVDDTAHLASNKEIVEGVWGHFIPEALKNGYLKPVPEPLVIGKGLEKIPDGVDLCRKGVSAGKIVIGL</sequence>
<dbReference type="VEuPathDB" id="FungiDB:SI65_04289"/>
<evidence type="ECO:0000259" key="3">
    <source>
        <dbReference type="SMART" id="SM00829"/>
    </source>
</evidence>
<protein>
    <recommendedName>
        <fullName evidence="3">Enoyl reductase (ER) domain-containing protein</fullName>
    </recommendedName>
</protein>